<protein>
    <submittedName>
        <fullName evidence="15">ATP-dependent helicase/deoxyribonuclease subunit B</fullName>
        <ecNumber evidence="15">3.1.-.-</ecNumber>
    </submittedName>
</protein>
<evidence type="ECO:0000256" key="4">
    <source>
        <dbReference type="ARBA" id="ARBA00022741"/>
    </source>
</evidence>
<dbReference type="PANTHER" id="PTHR30591">
    <property type="entry name" value="RECBCD ENZYME SUBUNIT RECC"/>
    <property type="match status" value="1"/>
</dbReference>
<evidence type="ECO:0000313" key="16">
    <source>
        <dbReference type="Proteomes" id="UP000254060"/>
    </source>
</evidence>
<dbReference type="InterPro" id="IPR049035">
    <property type="entry name" value="ADDB_N"/>
</dbReference>
<dbReference type="PROSITE" id="PS51217">
    <property type="entry name" value="UVRD_HELICASE_CTER"/>
    <property type="match status" value="1"/>
</dbReference>
<keyword evidence="8" id="KW-0269">Exonuclease</keyword>
<keyword evidence="13" id="KW-0234">DNA repair</keyword>
<sequence>MTVTFHVGRSGSGKSEWMIGRIIEELKRDPSGPTIYLLVPDQMSFEMERKMAMTDGLTGSTRVQVLSMRRLAFLMMRDHGISTEQFLDQTGTHLLLRRVVEMNEERLTLFRRTMNQYGFYEELNDLITLLKRGLVDPEQLLRLSEQDKHRALKLQDLSILYEGFLSMTAGKALHAEDYFNVMLGLLPEVDLAGTEFYVDGFNEFSEQELAVLTALAEKAPLSVLLTIDPESLYRPHPLFGPTQRTIMRFKELLAERQIRATDVPHEGVRRFTHPSLAYLEATFGHVTAAPYTREENHVTLEAAVDRSVEVEAAVREVMRLVREENFRYRDIAFVSRSLEEYGDLASQALQKAALPFFLDERQPMLDHPVVELLKAAIEVALRGYREEPVFRALKTELILLDAEHRRTSVDRLEAFVIERGIKHYHWHDEWQLKRRAEDEAKLTGEELDLEASLNRYRQTVVETFDPLLADLKAAKTMQAYTHAIYHFLERIEVASCLAYWREEALEEARLIEAREHTQVWDAVLHLLEQLEAAAPDETLSTELFLQMMDTGLDSLRYALVPPSLDQLTVTDYVRGRLIDNKVVFLLGANEDQIPLVATQSKLLTDHDLDFMHENGVRAGKATEHLFDDETYYLYKALTAPSHRLYVSYALVDRSGKAIQPAGFVADLKAKLLNGKPVKTNFAEAGEHRPAEQLRFITNVNQTAAVTALELQRLSRHYPIQDTWFAVYNELLRHPEGRERIRLLTSALFYQNVPDPLSKDVAKSLYTNSIRASVSRLETFQACPFRHFASYGLRLKERRLYRLEAPDIGNLYHRTIEHMSQTVKMDGKEWRDVSRDECASLAESAVELVTPEIQHAILMSSNRYGYLKKKLTDVVSKTAEVLIEQSKRDGFDPVAFELAFGSGNFPPVSFTLSNGATCELVGRIDRVDTAQVHDQLYVRIVDYKSSKRDIDFAEIYYGLAMQMLIYLKVLIEQADAWTQENVAPAAALYFHVHRPLVTPAETDADTKRKVLESYQMQGLLVDDPEVLDVMDRTAKGDTKKSIVIPVKYKKDGTIDSNTAKKVVTPPQLEQLMDHAIDVAETSAEAMYDGAIGVEPYEYKERRPCQTCPYQSVCHFDEALANAPRQLKKLEKDDVLSRLGGDADEVDE</sequence>
<evidence type="ECO:0000256" key="11">
    <source>
        <dbReference type="ARBA" id="ARBA00023014"/>
    </source>
</evidence>
<evidence type="ECO:0000256" key="12">
    <source>
        <dbReference type="ARBA" id="ARBA00023125"/>
    </source>
</evidence>
<dbReference type="Pfam" id="PF12705">
    <property type="entry name" value="PDDEXK_1"/>
    <property type="match status" value="1"/>
</dbReference>
<dbReference type="GO" id="GO:0003677">
    <property type="term" value="F:DNA binding"/>
    <property type="evidence" value="ECO:0007669"/>
    <property type="project" value="UniProtKB-KW"/>
</dbReference>
<reference evidence="15 16" key="1">
    <citation type="submission" date="2018-06" db="EMBL/GenBank/DDBJ databases">
        <authorList>
            <consortium name="Pathogen Informatics"/>
            <person name="Doyle S."/>
        </authorList>
    </citation>
    <scope>NUCLEOTIDE SEQUENCE [LARGE SCALE GENOMIC DNA]</scope>
    <source>
        <strain evidence="15 16">NCTC13163</strain>
    </source>
</reference>
<dbReference type="GO" id="GO:0051539">
    <property type="term" value="F:4 iron, 4 sulfur cluster binding"/>
    <property type="evidence" value="ECO:0007669"/>
    <property type="project" value="UniProtKB-KW"/>
</dbReference>
<evidence type="ECO:0000256" key="9">
    <source>
        <dbReference type="ARBA" id="ARBA00022840"/>
    </source>
</evidence>
<evidence type="ECO:0000256" key="13">
    <source>
        <dbReference type="ARBA" id="ARBA00023204"/>
    </source>
</evidence>
<evidence type="ECO:0000256" key="7">
    <source>
        <dbReference type="ARBA" id="ARBA00022806"/>
    </source>
</evidence>
<keyword evidence="10" id="KW-0408">Iron</keyword>
<keyword evidence="6 15" id="KW-0378">Hydrolase</keyword>
<dbReference type="EC" id="3.1.-.-" evidence="15"/>
<dbReference type="AlphaFoldDB" id="A0A377FVN7"/>
<proteinExistence type="predicted"/>
<dbReference type="OrthoDB" id="9758506at2"/>
<accession>A0A377FVN7</accession>
<dbReference type="Gene3D" id="3.40.50.300">
    <property type="entry name" value="P-loop containing nucleotide triphosphate hydrolases"/>
    <property type="match status" value="4"/>
</dbReference>
<dbReference type="STRING" id="1397694.GCA_000702585_02768"/>
<name>A0A377FVN7_9BACL</name>
<dbReference type="InterPro" id="IPR027417">
    <property type="entry name" value="P-loop_NTPase"/>
</dbReference>
<keyword evidence="7 15" id="KW-0347">Helicase</keyword>
<evidence type="ECO:0000256" key="6">
    <source>
        <dbReference type="ARBA" id="ARBA00022801"/>
    </source>
</evidence>
<keyword evidence="5" id="KW-0227">DNA damage</keyword>
<dbReference type="NCBIfam" id="TIGR02773">
    <property type="entry name" value="addB_Gpos"/>
    <property type="match status" value="1"/>
</dbReference>
<dbReference type="InterPro" id="IPR014140">
    <property type="entry name" value="DNA_helicase_suAddB"/>
</dbReference>
<evidence type="ECO:0000256" key="10">
    <source>
        <dbReference type="ARBA" id="ARBA00023004"/>
    </source>
</evidence>
<dbReference type="InterPro" id="IPR038726">
    <property type="entry name" value="PDDEXK_AddAB-type"/>
</dbReference>
<keyword evidence="2" id="KW-0540">Nuclease</keyword>
<dbReference type="GO" id="GO:0000724">
    <property type="term" value="P:double-strand break repair via homologous recombination"/>
    <property type="evidence" value="ECO:0007669"/>
    <property type="project" value="InterPro"/>
</dbReference>
<dbReference type="GO" id="GO:0005524">
    <property type="term" value="F:ATP binding"/>
    <property type="evidence" value="ECO:0007669"/>
    <property type="project" value="UniProtKB-KW"/>
</dbReference>
<gene>
    <name evidence="15" type="primary">addB</name>
    <name evidence="15" type="ORF">NCTC13163_02280</name>
</gene>
<evidence type="ECO:0000256" key="3">
    <source>
        <dbReference type="ARBA" id="ARBA00022723"/>
    </source>
</evidence>
<dbReference type="RefSeq" id="WP_029335792.1">
    <property type="nucleotide sequence ID" value="NZ_UGGP01000001.1"/>
</dbReference>
<evidence type="ECO:0000256" key="8">
    <source>
        <dbReference type="ARBA" id="ARBA00022839"/>
    </source>
</evidence>
<dbReference type="GO" id="GO:0046872">
    <property type="term" value="F:metal ion binding"/>
    <property type="evidence" value="ECO:0007669"/>
    <property type="project" value="UniProtKB-KW"/>
</dbReference>
<evidence type="ECO:0000256" key="5">
    <source>
        <dbReference type="ARBA" id="ARBA00022763"/>
    </source>
</evidence>
<dbReference type="PANTHER" id="PTHR30591:SF1">
    <property type="entry name" value="RECBCD ENZYME SUBUNIT RECC"/>
    <property type="match status" value="1"/>
</dbReference>
<dbReference type="Proteomes" id="UP000254060">
    <property type="component" value="Unassembled WGS sequence"/>
</dbReference>
<keyword evidence="12" id="KW-0238">DNA-binding</keyword>
<evidence type="ECO:0000313" key="15">
    <source>
        <dbReference type="EMBL" id="STO08902.1"/>
    </source>
</evidence>
<dbReference type="Gene3D" id="6.10.140.1030">
    <property type="match status" value="1"/>
</dbReference>
<dbReference type="InterPro" id="IPR014017">
    <property type="entry name" value="DNA_helicase_UvrD-like_C"/>
</dbReference>
<keyword evidence="11" id="KW-0411">Iron-sulfur</keyword>
<keyword evidence="9" id="KW-0067">ATP-binding</keyword>
<keyword evidence="3" id="KW-0479">Metal-binding</keyword>
<keyword evidence="4" id="KW-0547">Nucleotide-binding</keyword>
<dbReference type="GO" id="GO:0004386">
    <property type="term" value="F:helicase activity"/>
    <property type="evidence" value="ECO:0007669"/>
    <property type="project" value="UniProtKB-KW"/>
</dbReference>
<dbReference type="Gene3D" id="3.90.320.10">
    <property type="match status" value="1"/>
</dbReference>
<evidence type="ECO:0000256" key="2">
    <source>
        <dbReference type="ARBA" id="ARBA00022722"/>
    </source>
</evidence>
<evidence type="ECO:0000256" key="1">
    <source>
        <dbReference type="ARBA" id="ARBA00022485"/>
    </source>
</evidence>
<feature type="domain" description="UvrD-like helicase C-terminal" evidence="14">
    <location>
        <begin position="266"/>
        <end position="565"/>
    </location>
</feature>
<organism evidence="15 16">
    <name type="scientific">Exiguobacterium aurantiacum</name>
    <dbReference type="NCBI Taxonomy" id="33987"/>
    <lineage>
        <taxon>Bacteria</taxon>
        <taxon>Bacillati</taxon>
        <taxon>Bacillota</taxon>
        <taxon>Bacilli</taxon>
        <taxon>Bacillales</taxon>
        <taxon>Bacillales Family XII. Incertae Sedis</taxon>
        <taxon>Exiguobacterium</taxon>
    </lineage>
</organism>
<dbReference type="Pfam" id="PF21445">
    <property type="entry name" value="ADDB_N"/>
    <property type="match status" value="1"/>
</dbReference>
<evidence type="ECO:0000259" key="14">
    <source>
        <dbReference type="PROSITE" id="PS51217"/>
    </source>
</evidence>
<keyword evidence="1" id="KW-0004">4Fe-4S</keyword>
<dbReference type="InterPro" id="IPR011604">
    <property type="entry name" value="PDDEXK-like_dom_sf"/>
</dbReference>
<dbReference type="GO" id="GO:0004527">
    <property type="term" value="F:exonuclease activity"/>
    <property type="evidence" value="ECO:0007669"/>
    <property type="project" value="UniProtKB-KW"/>
</dbReference>
<dbReference type="SUPFAM" id="SSF52540">
    <property type="entry name" value="P-loop containing nucleoside triphosphate hydrolases"/>
    <property type="match status" value="1"/>
</dbReference>
<dbReference type="EMBL" id="UGGP01000001">
    <property type="protein sequence ID" value="STO08902.1"/>
    <property type="molecule type" value="Genomic_DNA"/>
</dbReference>